<accession>A0AAV3T955</accession>
<comment type="caution">
    <text evidence="1">The sequence shown here is derived from an EMBL/GenBank/DDBJ whole genome shotgun (WGS) entry which is preliminary data.</text>
</comment>
<dbReference type="RefSeq" id="WP_343773563.1">
    <property type="nucleotide sequence ID" value="NZ_BAAADV010000003.1"/>
</dbReference>
<reference evidence="1 2" key="1">
    <citation type="journal article" date="2019" name="Int. J. Syst. Evol. Microbiol.">
        <title>The Global Catalogue of Microorganisms (GCM) 10K type strain sequencing project: providing services to taxonomists for standard genome sequencing and annotation.</title>
        <authorList>
            <consortium name="The Broad Institute Genomics Platform"/>
            <consortium name="The Broad Institute Genome Sequencing Center for Infectious Disease"/>
            <person name="Wu L."/>
            <person name="Ma J."/>
        </authorList>
    </citation>
    <scope>NUCLEOTIDE SEQUENCE [LARGE SCALE GENOMIC DNA]</scope>
    <source>
        <strain evidence="1 2">JCM 16328</strain>
    </source>
</reference>
<dbReference type="AlphaFoldDB" id="A0AAV3T955"/>
<dbReference type="Proteomes" id="UP001500420">
    <property type="component" value="Unassembled WGS sequence"/>
</dbReference>
<organism evidence="1 2">
    <name type="scientific">Natronoarchaeum mannanilyticum</name>
    <dbReference type="NCBI Taxonomy" id="926360"/>
    <lineage>
        <taxon>Archaea</taxon>
        <taxon>Methanobacteriati</taxon>
        <taxon>Methanobacteriota</taxon>
        <taxon>Stenosarchaea group</taxon>
        <taxon>Halobacteria</taxon>
        <taxon>Halobacteriales</taxon>
        <taxon>Natronoarchaeaceae</taxon>
    </lineage>
</organism>
<evidence type="ECO:0008006" key="3">
    <source>
        <dbReference type="Google" id="ProtNLM"/>
    </source>
</evidence>
<name>A0AAV3T955_9EURY</name>
<evidence type="ECO:0000313" key="1">
    <source>
        <dbReference type="EMBL" id="GAA0671231.1"/>
    </source>
</evidence>
<proteinExistence type="predicted"/>
<keyword evidence="2" id="KW-1185">Reference proteome</keyword>
<gene>
    <name evidence="1" type="ORF">GCM10009020_17010</name>
</gene>
<dbReference type="EMBL" id="BAAADV010000003">
    <property type="protein sequence ID" value="GAA0671231.1"/>
    <property type="molecule type" value="Genomic_DNA"/>
</dbReference>
<sequence length="122" mass="13568">MKRNDRRPDGNDAASRKKREEIYVAEFVCDVDEGYEIDEKQVLEATLDASAEPGVLGVDIDRPEVPSGRRLRVAVEFASERARRRFWDSGAGAELVDALRETVPTGALANSEMTERTRATAD</sequence>
<protein>
    <recommendedName>
        <fullName evidence="3">Antibiotic biosynthesis monooxygenase</fullName>
    </recommendedName>
</protein>
<evidence type="ECO:0000313" key="2">
    <source>
        <dbReference type="Proteomes" id="UP001500420"/>
    </source>
</evidence>